<keyword evidence="1" id="KW-0472">Membrane</keyword>
<keyword evidence="1" id="KW-0812">Transmembrane</keyword>
<feature type="transmembrane region" description="Helical" evidence="1">
    <location>
        <begin position="120"/>
        <end position="145"/>
    </location>
</feature>
<dbReference type="Proteomes" id="UP000324678">
    <property type="component" value="Chromosome"/>
</dbReference>
<sequence>MLMTASIYFIESQPGVGTAVDTATSDLSWYGDPGNRATVEFGLSVGVLGMVSFLWFIAVIRRRLAEREDKFYATVFLGSGIVFAILATTAAVCAAAPTLVARFGGEESLNDSTVALAHGLWFGLWGISASRFAGVFMMVTSTLALRFEALPVWLARIGQGLGVLLTITGAFAGPLDFLFSTWLALVSITLLFSGRDRSARADNGAHA</sequence>
<proteinExistence type="predicted"/>
<keyword evidence="3" id="KW-1185">Reference proteome</keyword>
<evidence type="ECO:0000256" key="1">
    <source>
        <dbReference type="SAM" id="Phobius"/>
    </source>
</evidence>
<keyword evidence="1" id="KW-1133">Transmembrane helix</keyword>
<protein>
    <recommendedName>
        <fullName evidence="4">DUF4386 family protein</fullName>
    </recommendedName>
</protein>
<dbReference type="OrthoDB" id="3381134at2"/>
<evidence type="ECO:0008006" key="4">
    <source>
        <dbReference type="Google" id="ProtNLM"/>
    </source>
</evidence>
<feature type="transmembrane region" description="Helical" evidence="1">
    <location>
        <begin position="152"/>
        <end position="171"/>
    </location>
</feature>
<dbReference type="AlphaFoldDB" id="A0A5C1YHG6"/>
<dbReference type="EMBL" id="CP043505">
    <property type="protein sequence ID" value="QEO14539.1"/>
    <property type="molecule type" value="Genomic_DNA"/>
</dbReference>
<feature type="transmembrane region" description="Helical" evidence="1">
    <location>
        <begin position="177"/>
        <end position="194"/>
    </location>
</feature>
<feature type="transmembrane region" description="Helical" evidence="1">
    <location>
        <begin position="41"/>
        <end position="60"/>
    </location>
</feature>
<name>A0A5C1YHG6_9MICO</name>
<reference evidence="2 3" key="1">
    <citation type="submission" date="2019-09" db="EMBL/GenBank/DDBJ databases">
        <title>Genome sequencing of strain KACC 19306.</title>
        <authorList>
            <person name="Heo J."/>
            <person name="Kim S.-J."/>
            <person name="Kim J.-S."/>
            <person name="Hong S.-B."/>
            <person name="Kwon S.-W."/>
        </authorList>
    </citation>
    <scope>NUCLEOTIDE SEQUENCE [LARGE SCALE GENOMIC DNA]</scope>
    <source>
        <strain evidence="2 3">KACC 19306</strain>
    </source>
</reference>
<organism evidence="2 3">
    <name type="scientific">Agromyces intestinalis</name>
    <dbReference type="NCBI Taxonomy" id="2592652"/>
    <lineage>
        <taxon>Bacteria</taxon>
        <taxon>Bacillati</taxon>
        <taxon>Actinomycetota</taxon>
        <taxon>Actinomycetes</taxon>
        <taxon>Micrococcales</taxon>
        <taxon>Microbacteriaceae</taxon>
        <taxon>Agromyces</taxon>
    </lineage>
</organism>
<dbReference type="KEGG" id="ail:FLP10_08995"/>
<feature type="transmembrane region" description="Helical" evidence="1">
    <location>
        <begin position="72"/>
        <end position="100"/>
    </location>
</feature>
<accession>A0A5C1YHG6</accession>
<gene>
    <name evidence="2" type="ORF">FLP10_08995</name>
</gene>
<dbReference type="RefSeq" id="WP_149160558.1">
    <property type="nucleotide sequence ID" value="NZ_CP043505.1"/>
</dbReference>
<evidence type="ECO:0000313" key="2">
    <source>
        <dbReference type="EMBL" id="QEO14539.1"/>
    </source>
</evidence>
<evidence type="ECO:0000313" key="3">
    <source>
        <dbReference type="Proteomes" id="UP000324678"/>
    </source>
</evidence>